<keyword evidence="5 16" id="KW-0548">Nucleotidyltransferase</keyword>
<dbReference type="InterPro" id="IPR043502">
    <property type="entry name" value="DNA/RNA_pol_sf"/>
</dbReference>
<dbReference type="NCBIfam" id="NF004397">
    <property type="entry name" value="PRK05755.1"/>
    <property type="match status" value="1"/>
</dbReference>
<evidence type="ECO:0000259" key="19">
    <source>
        <dbReference type="SMART" id="SM00475"/>
    </source>
</evidence>
<dbReference type="CDD" id="cd09898">
    <property type="entry name" value="H3TH_53EXO"/>
    <property type="match status" value="1"/>
</dbReference>
<dbReference type="CDD" id="cd06140">
    <property type="entry name" value="DNA_polA_I_Bacillus_like_exo"/>
    <property type="match status" value="1"/>
</dbReference>
<evidence type="ECO:0000256" key="16">
    <source>
        <dbReference type="RuleBase" id="RU004460"/>
    </source>
</evidence>
<dbReference type="FunFam" id="1.10.150.20:FF:000003">
    <property type="entry name" value="DNA polymerase I"/>
    <property type="match status" value="1"/>
</dbReference>
<dbReference type="AlphaFoldDB" id="A0A538SKZ8"/>
<dbReference type="GO" id="GO:0008409">
    <property type="term" value="F:5'-3' exonuclease activity"/>
    <property type="evidence" value="ECO:0007669"/>
    <property type="project" value="InterPro"/>
</dbReference>
<feature type="region of interest" description="Disordered" evidence="18">
    <location>
        <begin position="293"/>
        <end position="315"/>
    </location>
</feature>
<dbReference type="FunFam" id="1.10.150.20:FF:000002">
    <property type="entry name" value="DNA polymerase I"/>
    <property type="match status" value="1"/>
</dbReference>
<dbReference type="Pfam" id="PF01367">
    <property type="entry name" value="5_3_exonuc"/>
    <property type="match status" value="1"/>
</dbReference>
<feature type="coiled-coil region" evidence="17">
    <location>
        <begin position="592"/>
        <end position="619"/>
    </location>
</feature>
<gene>
    <name evidence="16 21" type="primary">polA</name>
    <name evidence="21" type="ORF">E6K73_03975</name>
</gene>
<protein>
    <recommendedName>
        <fullName evidence="3 15">DNA polymerase I</fullName>
        <ecNumber evidence="2 15">2.7.7.7</ecNumber>
    </recommendedName>
</protein>
<dbReference type="SUPFAM" id="SSF47807">
    <property type="entry name" value="5' to 3' exonuclease, C-terminal subdomain"/>
    <property type="match status" value="1"/>
</dbReference>
<dbReference type="GO" id="GO:0003677">
    <property type="term" value="F:DNA binding"/>
    <property type="evidence" value="ECO:0007669"/>
    <property type="project" value="UniProtKB-UniRule"/>
</dbReference>
<dbReference type="GO" id="GO:0008408">
    <property type="term" value="F:3'-5' exonuclease activity"/>
    <property type="evidence" value="ECO:0007669"/>
    <property type="project" value="InterPro"/>
</dbReference>
<dbReference type="InterPro" id="IPR001098">
    <property type="entry name" value="DNA-dir_DNA_pol_A_palm_dom"/>
</dbReference>
<reference evidence="21 22" key="1">
    <citation type="journal article" date="2019" name="Nat. Microbiol.">
        <title>Mediterranean grassland soil C-N compound turnover is dependent on rainfall and depth, and is mediated by genomically divergent microorganisms.</title>
        <authorList>
            <person name="Diamond S."/>
            <person name="Andeer P.F."/>
            <person name="Li Z."/>
            <person name="Crits-Christoph A."/>
            <person name="Burstein D."/>
            <person name="Anantharaman K."/>
            <person name="Lane K.R."/>
            <person name="Thomas B.C."/>
            <person name="Pan C."/>
            <person name="Northen T.R."/>
            <person name="Banfield J.F."/>
        </authorList>
    </citation>
    <scope>NUCLEOTIDE SEQUENCE [LARGE SCALE GENOMIC DNA]</scope>
    <source>
        <strain evidence="21">WS_3</strain>
    </source>
</reference>
<evidence type="ECO:0000256" key="13">
    <source>
        <dbReference type="ARBA" id="ARBA00023204"/>
    </source>
</evidence>
<evidence type="ECO:0000256" key="4">
    <source>
        <dbReference type="ARBA" id="ARBA00022679"/>
    </source>
</evidence>
<evidence type="ECO:0000256" key="2">
    <source>
        <dbReference type="ARBA" id="ARBA00012417"/>
    </source>
</evidence>
<dbReference type="EMBL" id="VBOT01000047">
    <property type="protein sequence ID" value="TMQ52047.1"/>
    <property type="molecule type" value="Genomic_DNA"/>
</dbReference>
<name>A0A538SKZ8_UNCEI</name>
<dbReference type="PROSITE" id="PS00447">
    <property type="entry name" value="DNA_POLYMERASE_A"/>
    <property type="match status" value="1"/>
</dbReference>
<evidence type="ECO:0000256" key="12">
    <source>
        <dbReference type="ARBA" id="ARBA00023125"/>
    </source>
</evidence>
<keyword evidence="13 16" id="KW-0234">DNA repair</keyword>
<keyword evidence="9" id="KW-0378">Hydrolase</keyword>
<dbReference type="Pfam" id="PF01612">
    <property type="entry name" value="DNA_pol_A_exo1"/>
    <property type="match status" value="1"/>
</dbReference>
<evidence type="ECO:0000256" key="8">
    <source>
        <dbReference type="ARBA" id="ARBA00022763"/>
    </source>
</evidence>
<evidence type="ECO:0000256" key="18">
    <source>
        <dbReference type="SAM" id="MobiDB-lite"/>
    </source>
</evidence>
<dbReference type="Proteomes" id="UP000320184">
    <property type="component" value="Unassembled WGS sequence"/>
</dbReference>
<keyword evidence="4 16" id="KW-0808">Transferase</keyword>
<evidence type="ECO:0000256" key="9">
    <source>
        <dbReference type="ARBA" id="ARBA00022801"/>
    </source>
</evidence>
<evidence type="ECO:0000256" key="6">
    <source>
        <dbReference type="ARBA" id="ARBA00022705"/>
    </source>
</evidence>
<dbReference type="PANTHER" id="PTHR10133:SF27">
    <property type="entry name" value="DNA POLYMERASE NU"/>
    <property type="match status" value="1"/>
</dbReference>
<dbReference type="Pfam" id="PF00476">
    <property type="entry name" value="DNA_pol_A"/>
    <property type="match status" value="1"/>
</dbReference>
<dbReference type="InterPro" id="IPR029060">
    <property type="entry name" value="PIN-like_dom_sf"/>
</dbReference>
<feature type="domain" description="DNA-directed DNA polymerase family A palm" evidence="20">
    <location>
        <begin position="728"/>
        <end position="933"/>
    </location>
</feature>
<sequence>MPRLFILDAMGLAYRAYYAFIGRPLVNSKGENTSAIYGFANTALKIRREEKPDFWALAWDGPGPTHRHERFPAYKATRKPMPADLLAQIPAIEDLAQTLGVAVLEVPGAEADDVMATLARRGEREGHEVVLVTSDKDMLQLVTDRVRLLSPVGKGEDYVYVDPAAVREKWGVAPEQVRDVLALMGDSTDNIPGVPGVGRKTAAELIARFGSLDELYRRLAEVEREALREKLAAHHEQALLSRELVTVGTDCELPYPWEDLRCSPIRREPLVALARRFELVRLERLAGELGVGEADAGSAAPSRGPERRLTAEAPGVKLDDRRAGDEAPRLETWAPAPPAPAAARPVAAALAVAQGSLDLWTRGEGHAEIGLDQWAERVHEVRSRAIHGVALFPVIAGDDARTARLVGLALAARDGSTCYLPLAHDLGPNFTGAQAREWLSPMLLDPTVPKVGEDLKHDAHALALARLPLEGMAFDLHVGSFLCDPEREHSVAALARDTLGLNLPPLEPAPAAGDAGASGVGRLGRPRPGLSTLSPEAVAGWAEPIAGVLFPIADHLRAQLEAREQWALYEKLEHPLIPVLLDMEQAGVEVDRAVLGEMARRAGREIAQLEEELYALAGERFNLNSGPQLGRVLFEKLKLKTGRRTKTGFSTDQAVLEELAQSHPLPARLLEYRALSKLKSTYLDALPLVVDPRDGRVHTTFNQAGAATGRLSSSNPNLQNIPMRSPQGREIRRAFVAPEGRVLVGADYSQIELRVMADLSGDPNLIEAFRSGEDVHASTARKVFGVTGELDPALRARAKVVNFGVMYGMGPRSLSQQMGIGLTEAQEFIRGYFRVYARVRAFLDATLEEARRRGYVETLFGRRRYLPGLASTNGAERSFAERAAINMPIQGSAADIMKLAMIRVHAALKERIPSARLLLQVHDELLIECQADEADAVSEQVRSEMEGGFDLRVPLEVSVGRGATWFDVH</sequence>
<dbReference type="GO" id="GO:0003887">
    <property type="term" value="F:DNA-directed DNA polymerase activity"/>
    <property type="evidence" value="ECO:0007669"/>
    <property type="project" value="UniProtKB-UniRule"/>
</dbReference>
<dbReference type="Gene3D" id="3.30.70.370">
    <property type="match status" value="1"/>
</dbReference>
<dbReference type="NCBIfam" id="TIGR00593">
    <property type="entry name" value="pola"/>
    <property type="match status" value="1"/>
</dbReference>
<evidence type="ECO:0000256" key="11">
    <source>
        <dbReference type="ARBA" id="ARBA00022932"/>
    </source>
</evidence>
<dbReference type="GO" id="GO:0006261">
    <property type="term" value="P:DNA-templated DNA replication"/>
    <property type="evidence" value="ECO:0007669"/>
    <property type="project" value="UniProtKB-UniRule"/>
</dbReference>
<comment type="caution">
    <text evidence="21">The sequence shown here is derived from an EMBL/GenBank/DDBJ whole genome shotgun (WGS) entry which is preliminary data.</text>
</comment>
<dbReference type="SMART" id="SM00482">
    <property type="entry name" value="POLAc"/>
    <property type="match status" value="1"/>
</dbReference>
<dbReference type="InterPro" id="IPR018320">
    <property type="entry name" value="DNA_polymerase_1"/>
</dbReference>
<dbReference type="InterPro" id="IPR008918">
    <property type="entry name" value="HhH2"/>
</dbReference>
<evidence type="ECO:0000256" key="1">
    <source>
        <dbReference type="ARBA" id="ARBA00007705"/>
    </source>
</evidence>
<dbReference type="InterPro" id="IPR020046">
    <property type="entry name" value="5-3_exonucl_a-hlix_arch_N"/>
</dbReference>
<evidence type="ECO:0000256" key="10">
    <source>
        <dbReference type="ARBA" id="ARBA00022839"/>
    </source>
</evidence>
<keyword evidence="11 16" id="KW-0239">DNA-directed DNA polymerase</keyword>
<dbReference type="Gene3D" id="1.10.150.20">
    <property type="entry name" value="5' to 3' exonuclease, C-terminal subdomain"/>
    <property type="match status" value="2"/>
</dbReference>
<dbReference type="InterPro" id="IPR019760">
    <property type="entry name" value="DNA-dir_DNA_pol_A_CS"/>
</dbReference>
<dbReference type="SUPFAM" id="SSF56672">
    <property type="entry name" value="DNA/RNA polymerases"/>
    <property type="match status" value="1"/>
</dbReference>
<evidence type="ECO:0000256" key="15">
    <source>
        <dbReference type="NCBIfam" id="TIGR00593"/>
    </source>
</evidence>
<evidence type="ECO:0000256" key="5">
    <source>
        <dbReference type="ARBA" id="ARBA00022695"/>
    </source>
</evidence>
<dbReference type="InterPro" id="IPR036397">
    <property type="entry name" value="RNaseH_sf"/>
</dbReference>
<dbReference type="SUPFAM" id="SSF88723">
    <property type="entry name" value="PIN domain-like"/>
    <property type="match status" value="1"/>
</dbReference>
<dbReference type="InterPro" id="IPR002298">
    <property type="entry name" value="DNA_polymerase_A"/>
</dbReference>
<dbReference type="Gene3D" id="1.20.1060.10">
    <property type="entry name" value="Taq DNA Polymerase, Chain T, domain 4"/>
    <property type="match status" value="1"/>
</dbReference>
<evidence type="ECO:0000259" key="20">
    <source>
        <dbReference type="SMART" id="SM00482"/>
    </source>
</evidence>
<evidence type="ECO:0000256" key="7">
    <source>
        <dbReference type="ARBA" id="ARBA00022722"/>
    </source>
</evidence>
<keyword evidence="7" id="KW-0540">Nuclease</keyword>
<evidence type="ECO:0000256" key="3">
    <source>
        <dbReference type="ARBA" id="ARBA00020311"/>
    </source>
</evidence>
<dbReference type="Gene3D" id="3.30.420.10">
    <property type="entry name" value="Ribonuclease H-like superfamily/Ribonuclease H"/>
    <property type="match status" value="1"/>
</dbReference>
<dbReference type="InterPro" id="IPR002562">
    <property type="entry name" value="3'-5'_exonuclease_dom"/>
</dbReference>
<proteinExistence type="inferred from homology"/>
<dbReference type="PRINTS" id="PR00868">
    <property type="entry name" value="DNAPOLI"/>
</dbReference>
<dbReference type="CDD" id="cd09859">
    <property type="entry name" value="PIN_53EXO"/>
    <property type="match status" value="1"/>
</dbReference>
<keyword evidence="12 16" id="KW-0238">DNA-binding</keyword>
<dbReference type="Gene3D" id="3.40.50.1010">
    <property type="entry name" value="5'-nuclease"/>
    <property type="match status" value="1"/>
</dbReference>
<dbReference type="CDD" id="cd08637">
    <property type="entry name" value="DNA_pol_A_pol_I_C"/>
    <property type="match status" value="1"/>
</dbReference>
<dbReference type="InterPro" id="IPR002421">
    <property type="entry name" value="5-3_exonuclease"/>
</dbReference>
<organism evidence="21 22">
    <name type="scientific">Eiseniibacteriota bacterium</name>
    <dbReference type="NCBI Taxonomy" id="2212470"/>
    <lineage>
        <taxon>Bacteria</taxon>
        <taxon>Candidatus Eiseniibacteriota</taxon>
    </lineage>
</organism>
<dbReference type="SMART" id="SM00475">
    <property type="entry name" value="53EXOc"/>
    <property type="match status" value="1"/>
</dbReference>
<evidence type="ECO:0000313" key="22">
    <source>
        <dbReference type="Proteomes" id="UP000320184"/>
    </source>
</evidence>
<keyword evidence="10" id="KW-0269">Exonuclease</keyword>
<dbReference type="SMART" id="SM00279">
    <property type="entry name" value="HhH2"/>
    <property type="match status" value="1"/>
</dbReference>
<dbReference type="InterPro" id="IPR036279">
    <property type="entry name" value="5-3_exonuclease_C_sf"/>
</dbReference>
<comment type="similarity">
    <text evidence="1 16">Belongs to the DNA polymerase type-A family.</text>
</comment>
<dbReference type="FunFam" id="1.20.1060.10:FF:000001">
    <property type="entry name" value="DNA polymerase I"/>
    <property type="match status" value="1"/>
</dbReference>
<evidence type="ECO:0000256" key="17">
    <source>
        <dbReference type="SAM" id="Coils"/>
    </source>
</evidence>
<keyword evidence="17" id="KW-0175">Coiled coil</keyword>
<dbReference type="EC" id="2.7.7.7" evidence="2 15"/>
<dbReference type="InterPro" id="IPR012337">
    <property type="entry name" value="RNaseH-like_sf"/>
</dbReference>
<comment type="catalytic activity">
    <reaction evidence="14 16">
        <text>DNA(n) + a 2'-deoxyribonucleoside 5'-triphosphate = DNA(n+1) + diphosphate</text>
        <dbReference type="Rhea" id="RHEA:22508"/>
        <dbReference type="Rhea" id="RHEA-COMP:17339"/>
        <dbReference type="Rhea" id="RHEA-COMP:17340"/>
        <dbReference type="ChEBI" id="CHEBI:33019"/>
        <dbReference type="ChEBI" id="CHEBI:61560"/>
        <dbReference type="ChEBI" id="CHEBI:173112"/>
        <dbReference type="EC" id="2.7.7.7"/>
    </reaction>
</comment>
<dbReference type="InterPro" id="IPR020045">
    <property type="entry name" value="DNA_polI_H3TH"/>
</dbReference>
<dbReference type="Pfam" id="PF02739">
    <property type="entry name" value="5_3_exonuc_N"/>
    <property type="match status" value="1"/>
</dbReference>
<accession>A0A538SKZ8</accession>
<dbReference type="SUPFAM" id="SSF53098">
    <property type="entry name" value="Ribonuclease H-like"/>
    <property type="match status" value="1"/>
</dbReference>
<dbReference type="GO" id="GO:0006302">
    <property type="term" value="P:double-strand break repair"/>
    <property type="evidence" value="ECO:0007669"/>
    <property type="project" value="TreeGrafter"/>
</dbReference>
<evidence type="ECO:0000256" key="14">
    <source>
        <dbReference type="ARBA" id="ARBA00049244"/>
    </source>
</evidence>
<feature type="domain" description="5'-3' exonuclease" evidence="19">
    <location>
        <begin position="1"/>
        <end position="263"/>
    </location>
</feature>
<dbReference type="PANTHER" id="PTHR10133">
    <property type="entry name" value="DNA POLYMERASE I"/>
    <property type="match status" value="1"/>
</dbReference>
<evidence type="ECO:0000313" key="21">
    <source>
        <dbReference type="EMBL" id="TMQ52047.1"/>
    </source>
</evidence>
<keyword evidence="8 16" id="KW-0227">DNA damage</keyword>
<keyword evidence="6 16" id="KW-0235">DNA replication</keyword>